<keyword evidence="3" id="KW-1185">Reference proteome</keyword>
<dbReference type="Proteomes" id="UP000887116">
    <property type="component" value="Unassembled WGS sequence"/>
</dbReference>
<accession>A0A8X6F5Y4</accession>
<protein>
    <submittedName>
        <fullName evidence="2">Uncharacterized protein</fullName>
    </submittedName>
</protein>
<comment type="caution">
    <text evidence="2">The sequence shown here is derived from an EMBL/GenBank/DDBJ whole genome shotgun (WGS) entry which is preliminary data.</text>
</comment>
<dbReference type="EMBL" id="BMAO01030892">
    <property type="protein sequence ID" value="GFQ71022.1"/>
    <property type="molecule type" value="Genomic_DNA"/>
</dbReference>
<sequence length="67" mass="7754">MKREEKPQLKQENELYFLPDLVNIKAKLKFWESAYNPSNEEDCKKINSDGMNQSEGKPNDATKSMSS</sequence>
<dbReference type="AlphaFoldDB" id="A0A8X6F5Y4"/>
<evidence type="ECO:0000313" key="3">
    <source>
        <dbReference type="Proteomes" id="UP000887116"/>
    </source>
</evidence>
<evidence type="ECO:0000256" key="1">
    <source>
        <dbReference type="SAM" id="MobiDB-lite"/>
    </source>
</evidence>
<dbReference type="OrthoDB" id="6425547at2759"/>
<evidence type="ECO:0000313" key="2">
    <source>
        <dbReference type="EMBL" id="GFQ71022.1"/>
    </source>
</evidence>
<reference evidence="2" key="1">
    <citation type="submission" date="2020-07" db="EMBL/GenBank/DDBJ databases">
        <title>Multicomponent nature underlies the extraordinary mechanical properties of spider dragline silk.</title>
        <authorList>
            <person name="Kono N."/>
            <person name="Nakamura H."/>
            <person name="Mori M."/>
            <person name="Yoshida Y."/>
            <person name="Ohtoshi R."/>
            <person name="Malay A.D."/>
            <person name="Moran D.A.P."/>
            <person name="Tomita M."/>
            <person name="Numata K."/>
            <person name="Arakawa K."/>
        </authorList>
    </citation>
    <scope>NUCLEOTIDE SEQUENCE</scope>
</reference>
<feature type="non-terminal residue" evidence="2">
    <location>
        <position position="67"/>
    </location>
</feature>
<gene>
    <name evidence="2" type="ORF">TNCT_298901</name>
</gene>
<name>A0A8X6F5Y4_TRICU</name>
<feature type="region of interest" description="Disordered" evidence="1">
    <location>
        <begin position="38"/>
        <end position="67"/>
    </location>
</feature>
<proteinExistence type="predicted"/>
<organism evidence="2 3">
    <name type="scientific">Trichonephila clavata</name>
    <name type="common">Joro spider</name>
    <name type="synonym">Nephila clavata</name>
    <dbReference type="NCBI Taxonomy" id="2740835"/>
    <lineage>
        <taxon>Eukaryota</taxon>
        <taxon>Metazoa</taxon>
        <taxon>Ecdysozoa</taxon>
        <taxon>Arthropoda</taxon>
        <taxon>Chelicerata</taxon>
        <taxon>Arachnida</taxon>
        <taxon>Araneae</taxon>
        <taxon>Araneomorphae</taxon>
        <taxon>Entelegynae</taxon>
        <taxon>Araneoidea</taxon>
        <taxon>Nephilidae</taxon>
        <taxon>Trichonephila</taxon>
    </lineage>
</organism>
<feature type="compositionally biased region" description="Polar residues" evidence="1">
    <location>
        <begin position="49"/>
        <end position="67"/>
    </location>
</feature>